<sequence length="140" mass="13663">MANIDRSIFRLPFIGGAIAVLLVLGAGGAFLRLGMTATPPEQTMVHKDLSGAAFASSTAPQAELPAMPPVPAAQTAVQTTAQSPAASVVASGTTPAAPAAATAAAPLTPSTPLPTMPAPKAAPAQSMPAAPVAPVSAPRH</sequence>
<organism evidence="3 4">
    <name type="scientific">Gluconobacter albidus</name>
    <dbReference type="NCBI Taxonomy" id="318683"/>
    <lineage>
        <taxon>Bacteria</taxon>
        <taxon>Pseudomonadati</taxon>
        <taxon>Pseudomonadota</taxon>
        <taxon>Alphaproteobacteria</taxon>
        <taxon>Acetobacterales</taxon>
        <taxon>Acetobacteraceae</taxon>
        <taxon>Gluconobacter</taxon>
    </lineage>
</organism>
<evidence type="ECO:0000256" key="2">
    <source>
        <dbReference type="SAM" id="Phobius"/>
    </source>
</evidence>
<dbReference type="RefSeq" id="WP_062033613.1">
    <property type="nucleotide sequence ID" value="NZ_BEWL01000001.1"/>
</dbReference>
<dbReference type="Proteomes" id="UP001156672">
    <property type="component" value="Unassembled WGS sequence"/>
</dbReference>
<keyword evidence="2" id="KW-0472">Membrane</keyword>
<protein>
    <submittedName>
        <fullName evidence="3">Uncharacterized protein</fullName>
    </submittedName>
</protein>
<dbReference type="EMBL" id="BSNW01000006">
    <property type="protein sequence ID" value="GLQ68357.1"/>
    <property type="molecule type" value="Genomic_DNA"/>
</dbReference>
<accession>A0ABQ5WZA9</accession>
<evidence type="ECO:0000313" key="3">
    <source>
        <dbReference type="EMBL" id="GLQ68357.1"/>
    </source>
</evidence>
<feature type="region of interest" description="Disordered" evidence="1">
    <location>
        <begin position="72"/>
        <end position="140"/>
    </location>
</feature>
<proteinExistence type="predicted"/>
<keyword evidence="2" id="KW-0812">Transmembrane</keyword>
<evidence type="ECO:0000313" key="4">
    <source>
        <dbReference type="Proteomes" id="UP001156672"/>
    </source>
</evidence>
<keyword evidence="4" id="KW-1185">Reference proteome</keyword>
<feature type="compositionally biased region" description="Low complexity" evidence="1">
    <location>
        <begin position="118"/>
        <end position="140"/>
    </location>
</feature>
<gene>
    <name evidence="3" type="ORF">GCM10007866_08050</name>
</gene>
<name>A0ABQ5WZA9_9PROT</name>
<evidence type="ECO:0000256" key="1">
    <source>
        <dbReference type="SAM" id="MobiDB-lite"/>
    </source>
</evidence>
<feature type="transmembrane region" description="Helical" evidence="2">
    <location>
        <begin position="12"/>
        <end position="35"/>
    </location>
</feature>
<feature type="compositionally biased region" description="Low complexity" evidence="1">
    <location>
        <begin position="72"/>
        <end position="108"/>
    </location>
</feature>
<keyword evidence="2" id="KW-1133">Transmembrane helix</keyword>
<comment type="caution">
    <text evidence="3">The sequence shown here is derived from an EMBL/GenBank/DDBJ whole genome shotgun (WGS) entry which is preliminary data.</text>
</comment>
<reference evidence="4" key="1">
    <citation type="journal article" date="2019" name="Int. J. Syst. Evol. Microbiol.">
        <title>The Global Catalogue of Microorganisms (GCM) 10K type strain sequencing project: providing services to taxonomists for standard genome sequencing and annotation.</title>
        <authorList>
            <consortium name="The Broad Institute Genomics Platform"/>
            <consortium name="The Broad Institute Genome Sequencing Center for Infectious Disease"/>
            <person name="Wu L."/>
            <person name="Ma J."/>
        </authorList>
    </citation>
    <scope>NUCLEOTIDE SEQUENCE [LARGE SCALE GENOMIC DNA]</scope>
    <source>
        <strain evidence="4">NBRC 3250</strain>
    </source>
</reference>